<organism evidence="3">
    <name type="scientific">bioreactor metagenome</name>
    <dbReference type="NCBI Taxonomy" id="1076179"/>
    <lineage>
        <taxon>unclassified sequences</taxon>
        <taxon>metagenomes</taxon>
        <taxon>ecological metagenomes</taxon>
    </lineage>
</organism>
<dbReference type="InterPro" id="IPR023803">
    <property type="entry name" value="Ribosomal_bS16_dom_sf"/>
</dbReference>
<dbReference type="InterPro" id="IPR000307">
    <property type="entry name" value="Ribosomal_bS16"/>
</dbReference>
<evidence type="ECO:0000256" key="1">
    <source>
        <dbReference type="ARBA" id="ARBA00022980"/>
    </source>
</evidence>
<proteinExistence type="inferred from homology"/>
<keyword evidence="2" id="KW-0687">Ribonucleoprotein</keyword>
<dbReference type="GO" id="GO:0006412">
    <property type="term" value="P:translation"/>
    <property type="evidence" value="ECO:0007669"/>
    <property type="project" value="InterPro"/>
</dbReference>
<evidence type="ECO:0000256" key="2">
    <source>
        <dbReference type="ARBA" id="ARBA00023274"/>
    </source>
</evidence>
<dbReference type="NCBIfam" id="TIGR00002">
    <property type="entry name" value="S16"/>
    <property type="match status" value="1"/>
</dbReference>
<evidence type="ECO:0000313" key="3">
    <source>
        <dbReference type="EMBL" id="MPM58396.1"/>
    </source>
</evidence>
<name>A0A645B030_9ZZZZ</name>
<dbReference type="PANTHER" id="PTHR12919:SF20">
    <property type="entry name" value="SMALL RIBOSOMAL SUBUNIT PROTEIN BS16M"/>
    <property type="match status" value="1"/>
</dbReference>
<accession>A0A645B030</accession>
<dbReference type="GO" id="GO:0015935">
    <property type="term" value="C:small ribosomal subunit"/>
    <property type="evidence" value="ECO:0007669"/>
    <property type="project" value="TreeGrafter"/>
</dbReference>
<gene>
    <name evidence="3" type="primary">rpsP_29</name>
    <name evidence="3" type="ORF">SDC9_105227</name>
</gene>
<dbReference type="InterPro" id="IPR020592">
    <property type="entry name" value="Ribosomal_bS16_CS"/>
</dbReference>
<dbReference type="EMBL" id="VSSQ01016742">
    <property type="protein sequence ID" value="MPM58396.1"/>
    <property type="molecule type" value="Genomic_DNA"/>
</dbReference>
<reference evidence="3" key="1">
    <citation type="submission" date="2019-08" db="EMBL/GenBank/DDBJ databases">
        <authorList>
            <person name="Kucharzyk K."/>
            <person name="Murdoch R.W."/>
            <person name="Higgins S."/>
            <person name="Loffler F."/>
        </authorList>
    </citation>
    <scope>NUCLEOTIDE SEQUENCE</scope>
</reference>
<dbReference type="AlphaFoldDB" id="A0A645B030"/>
<keyword evidence="1 3" id="KW-0689">Ribosomal protein</keyword>
<protein>
    <submittedName>
        <fullName evidence="3">30S ribosomal protein S16</fullName>
    </submittedName>
</protein>
<dbReference type="GO" id="GO:0003735">
    <property type="term" value="F:structural constituent of ribosome"/>
    <property type="evidence" value="ECO:0007669"/>
    <property type="project" value="InterPro"/>
</dbReference>
<dbReference type="SUPFAM" id="SSF54565">
    <property type="entry name" value="Ribosomal protein S16"/>
    <property type="match status" value="1"/>
</dbReference>
<dbReference type="Pfam" id="PF00886">
    <property type="entry name" value="Ribosomal_S16"/>
    <property type="match status" value="1"/>
</dbReference>
<dbReference type="Gene3D" id="3.30.1320.10">
    <property type="match status" value="1"/>
</dbReference>
<comment type="caution">
    <text evidence="3">The sequence shown here is derived from an EMBL/GenBank/DDBJ whole genome shotgun (WGS) entry which is preliminary data.</text>
</comment>
<dbReference type="HAMAP" id="MF_00385">
    <property type="entry name" value="Ribosomal_bS16"/>
    <property type="match status" value="1"/>
</dbReference>
<sequence length="137" mass="14656">MVRVRLKRTGARNASCFRVVVMDQRSSRDGKAIEELGFYDPRRKEEKINVERADYWKGVGADFSETVDAILARAKDGRLLKEIVKKPSLSKKAKAKIEAEAAAKVAAEAAAKAAAEAAAKAAAEASAPAVEEAPAEA</sequence>
<dbReference type="PANTHER" id="PTHR12919">
    <property type="entry name" value="30S RIBOSOMAL PROTEIN S16"/>
    <property type="match status" value="1"/>
</dbReference>
<dbReference type="PROSITE" id="PS00732">
    <property type="entry name" value="RIBOSOMAL_S16"/>
    <property type="match status" value="1"/>
</dbReference>
<dbReference type="GO" id="GO:0005737">
    <property type="term" value="C:cytoplasm"/>
    <property type="evidence" value="ECO:0007669"/>
    <property type="project" value="UniProtKB-ARBA"/>
</dbReference>